<dbReference type="GO" id="GO:0008270">
    <property type="term" value="F:zinc ion binding"/>
    <property type="evidence" value="ECO:0007669"/>
    <property type="project" value="UniProtKB-KW"/>
</dbReference>
<dbReference type="InterPro" id="IPR029063">
    <property type="entry name" value="SAM-dependent_MTases_sf"/>
</dbReference>
<dbReference type="InterPro" id="IPR026113">
    <property type="entry name" value="METTL2/6/8-like"/>
</dbReference>
<feature type="zinc finger region" description="TAZ-type" evidence="7">
    <location>
        <begin position="308"/>
        <end position="388"/>
    </location>
</feature>
<evidence type="ECO:0000313" key="10">
    <source>
        <dbReference type="EMBL" id="KAK0406623.1"/>
    </source>
</evidence>
<comment type="similarity">
    <text evidence="1">Belongs to the methyltransferase superfamily. METL family.</text>
</comment>
<evidence type="ECO:0000256" key="2">
    <source>
        <dbReference type="ARBA" id="ARBA00022603"/>
    </source>
</evidence>
<comment type="caution">
    <text evidence="10">The sequence shown here is derived from an EMBL/GenBank/DDBJ whole genome shotgun (WGS) entry which is preliminary data.</text>
</comment>
<evidence type="ECO:0000256" key="1">
    <source>
        <dbReference type="ARBA" id="ARBA00009725"/>
    </source>
</evidence>
<evidence type="ECO:0000256" key="8">
    <source>
        <dbReference type="SAM" id="MobiDB-lite"/>
    </source>
</evidence>
<dbReference type="GO" id="GO:0008757">
    <property type="term" value="F:S-adenosylmethionine-dependent methyltransferase activity"/>
    <property type="evidence" value="ECO:0007669"/>
    <property type="project" value="UniProtKB-ARBA"/>
</dbReference>
<dbReference type="SUPFAM" id="SSF53335">
    <property type="entry name" value="S-adenosyl-L-methionine-dependent methyltransferases"/>
    <property type="match status" value="1"/>
</dbReference>
<reference evidence="10" key="1">
    <citation type="submission" date="2023-06" db="EMBL/GenBank/DDBJ databases">
        <title>Genomic analysis of the entomopathogenic nematode Steinernema hermaphroditum.</title>
        <authorList>
            <person name="Schwarz E.M."/>
            <person name="Heppert J.K."/>
            <person name="Baniya A."/>
            <person name="Schwartz H.T."/>
            <person name="Tan C.-H."/>
            <person name="Antoshechkin I."/>
            <person name="Sternberg P.W."/>
            <person name="Goodrich-Blair H."/>
            <person name="Dillman A.R."/>
        </authorList>
    </citation>
    <scope>NUCLEOTIDE SEQUENCE</scope>
    <source>
        <strain evidence="10">PS9179</strain>
        <tissue evidence="10">Whole animal</tissue>
    </source>
</reference>
<dbReference type="CDD" id="cd02440">
    <property type="entry name" value="AdoMet_MTases"/>
    <property type="match status" value="1"/>
</dbReference>
<keyword evidence="3" id="KW-0808">Transferase</keyword>
<protein>
    <recommendedName>
        <fullName evidence="9">TAZ-type domain-containing protein</fullName>
    </recommendedName>
</protein>
<dbReference type="Gene3D" id="1.20.1020.10">
    <property type="entry name" value="TAZ domain"/>
    <property type="match status" value="1"/>
</dbReference>
<dbReference type="PANTHER" id="PTHR22809">
    <property type="entry name" value="METHYLTRANSFERASE-RELATED"/>
    <property type="match status" value="1"/>
</dbReference>
<dbReference type="AlphaFoldDB" id="A0AA39LR84"/>
<dbReference type="EMBL" id="JAUCMV010000004">
    <property type="protein sequence ID" value="KAK0406623.1"/>
    <property type="molecule type" value="Genomic_DNA"/>
</dbReference>
<proteinExistence type="inferred from homology"/>
<keyword evidence="5 7" id="KW-0863">Zinc-finger</keyword>
<evidence type="ECO:0000313" key="11">
    <source>
        <dbReference type="Proteomes" id="UP001175271"/>
    </source>
</evidence>
<evidence type="ECO:0000256" key="6">
    <source>
        <dbReference type="ARBA" id="ARBA00022833"/>
    </source>
</evidence>
<dbReference type="SMART" id="SM00551">
    <property type="entry name" value="ZnF_TAZ"/>
    <property type="match status" value="1"/>
</dbReference>
<evidence type="ECO:0000256" key="7">
    <source>
        <dbReference type="PROSITE-ProRule" id="PRU00203"/>
    </source>
</evidence>
<feature type="domain" description="TAZ-type" evidence="9">
    <location>
        <begin position="308"/>
        <end position="388"/>
    </location>
</feature>
<name>A0AA39LR84_9BILA</name>
<feature type="region of interest" description="Disordered" evidence="8">
    <location>
        <begin position="1"/>
        <end position="24"/>
    </location>
</feature>
<dbReference type="Gene3D" id="3.40.50.150">
    <property type="entry name" value="Vaccinia Virus protein VP39"/>
    <property type="match status" value="1"/>
</dbReference>
<keyword evidence="2" id="KW-0489">Methyltransferase</keyword>
<accession>A0AA39LR84</accession>
<dbReference type="Pfam" id="PF08242">
    <property type="entry name" value="Methyltransf_12"/>
    <property type="match status" value="1"/>
</dbReference>
<dbReference type="InterPro" id="IPR013217">
    <property type="entry name" value="Methyltransf_12"/>
</dbReference>
<evidence type="ECO:0000256" key="4">
    <source>
        <dbReference type="ARBA" id="ARBA00022723"/>
    </source>
</evidence>
<gene>
    <name evidence="10" type="ORF">QR680_018697</name>
</gene>
<keyword evidence="6 7" id="KW-0862">Zinc</keyword>
<feature type="compositionally biased region" description="Low complexity" evidence="8">
    <location>
        <begin position="9"/>
        <end position="19"/>
    </location>
</feature>
<dbReference type="SUPFAM" id="SSF57933">
    <property type="entry name" value="TAZ domain"/>
    <property type="match status" value="1"/>
</dbReference>
<dbReference type="InterPro" id="IPR035898">
    <property type="entry name" value="TAZ_dom_sf"/>
</dbReference>
<dbReference type="PROSITE" id="PS50134">
    <property type="entry name" value="ZF_TAZ"/>
    <property type="match status" value="1"/>
</dbReference>
<dbReference type="Proteomes" id="UP001175271">
    <property type="component" value="Unassembled WGS sequence"/>
</dbReference>
<dbReference type="InterPro" id="IPR000197">
    <property type="entry name" value="Znf_TAZ"/>
</dbReference>
<evidence type="ECO:0000256" key="3">
    <source>
        <dbReference type="ARBA" id="ARBA00022679"/>
    </source>
</evidence>
<keyword evidence="11" id="KW-1185">Reference proteome</keyword>
<keyword evidence="4 7" id="KW-0479">Metal-binding</keyword>
<dbReference type="Pfam" id="PF02135">
    <property type="entry name" value="zf-TAZ"/>
    <property type="match status" value="1"/>
</dbReference>
<organism evidence="10 11">
    <name type="scientific">Steinernema hermaphroditum</name>
    <dbReference type="NCBI Taxonomy" id="289476"/>
    <lineage>
        <taxon>Eukaryota</taxon>
        <taxon>Metazoa</taxon>
        <taxon>Ecdysozoa</taxon>
        <taxon>Nematoda</taxon>
        <taxon>Chromadorea</taxon>
        <taxon>Rhabditida</taxon>
        <taxon>Tylenchina</taxon>
        <taxon>Panagrolaimomorpha</taxon>
        <taxon>Strongyloidoidea</taxon>
        <taxon>Steinernematidae</taxon>
        <taxon>Steinernema</taxon>
    </lineage>
</organism>
<evidence type="ECO:0000256" key="5">
    <source>
        <dbReference type="ARBA" id="ARBA00022771"/>
    </source>
</evidence>
<dbReference type="GO" id="GO:0032259">
    <property type="term" value="P:methylation"/>
    <property type="evidence" value="ECO:0007669"/>
    <property type="project" value="UniProtKB-KW"/>
</dbReference>
<dbReference type="PANTHER" id="PTHR22809:SF5">
    <property type="entry name" value="TRNA N(3)-METHYLCYTIDINE METHYLTRANSFERASE METTL6"/>
    <property type="match status" value="1"/>
</dbReference>
<dbReference type="GO" id="GO:0008173">
    <property type="term" value="F:RNA methyltransferase activity"/>
    <property type="evidence" value="ECO:0007669"/>
    <property type="project" value="UniProtKB-ARBA"/>
</dbReference>
<evidence type="ECO:0000259" key="9">
    <source>
        <dbReference type="PROSITE" id="PS50134"/>
    </source>
</evidence>
<sequence length="400" mass="46147">MPSEEIVEAAESSHASTASLPRLLTDDERQKLDVEVPVSEFQRAKLEREAQKNWDKFYLRNKDNFFKDRHWSKTDLEELCPDIDFQKALKYLEAGCGVGNMLFPLTEYFPNWQFHGFDFSKNAVKLMDDRAAEMNLKVTSAVIDLTAVDDAEATKFPECDLVSLIFVLSAINPQKHASTIAALRRFVTPGGSVIARDYAIYDHAMLRFGRGAKLEDRFYVRQDGTRAYYFTTDEIRELFESNGFKAQKVEYLHRQTVNHQKGLSVQRIFLQGRFERLLDYGGFVEMKAPRQIEPSSEEEVAQGRVVKEVKIVDKTQRCMRILDHSSTCQNTKCSSIPCHRMKVIIRHSRECQKRRDCAACRQLIALCFQHASQCNEKQNCEVLYCSYLRPIFSDSVEKAN</sequence>